<dbReference type="GO" id="GO:0006520">
    <property type="term" value="P:amino acid metabolic process"/>
    <property type="evidence" value="ECO:0007669"/>
    <property type="project" value="InterPro"/>
</dbReference>
<evidence type="ECO:0000256" key="1">
    <source>
        <dbReference type="ARBA" id="ARBA00001933"/>
    </source>
</evidence>
<dbReference type="InterPro" id="IPR010977">
    <property type="entry name" value="Aromatic_deC"/>
</dbReference>
<dbReference type="SUPFAM" id="SSF53383">
    <property type="entry name" value="PLP-dependent transferases"/>
    <property type="match status" value="1"/>
</dbReference>
<protein>
    <submittedName>
        <fullName evidence="4">Uncharacterized protein</fullName>
    </submittedName>
</protein>
<organism evidence="4 5">
    <name type="scientific">Asparagus officinalis</name>
    <name type="common">Garden asparagus</name>
    <dbReference type="NCBI Taxonomy" id="4686"/>
    <lineage>
        <taxon>Eukaryota</taxon>
        <taxon>Viridiplantae</taxon>
        <taxon>Streptophyta</taxon>
        <taxon>Embryophyta</taxon>
        <taxon>Tracheophyta</taxon>
        <taxon>Spermatophyta</taxon>
        <taxon>Magnoliopsida</taxon>
        <taxon>Liliopsida</taxon>
        <taxon>Asparagales</taxon>
        <taxon>Asparagaceae</taxon>
        <taxon>Asparagoideae</taxon>
        <taxon>Asparagus</taxon>
    </lineage>
</organism>
<keyword evidence="2" id="KW-0210">Decarboxylase</keyword>
<dbReference type="GO" id="GO:0016831">
    <property type="term" value="F:carboxy-lyase activity"/>
    <property type="evidence" value="ECO:0007669"/>
    <property type="project" value="UniProtKB-KW"/>
</dbReference>
<dbReference type="GO" id="GO:0030170">
    <property type="term" value="F:pyridoxal phosphate binding"/>
    <property type="evidence" value="ECO:0007669"/>
    <property type="project" value="InterPro"/>
</dbReference>
<reference evidence="5" key="1">
    <citation type="journal article" date="2017" name="Nat. Commun.">
        <title>The asparagus genome sheds light on the origin and evolution of a young Y chromosome.</title>
        <authorList>
            <person name="Harkess A."/>
            <person name="Zhou J."/>
            <person name="Xu C."/>
            <person name="Bowers J.E."/>
            <person name="Van der Hulst R."/>
            <person name="Ayyampalayam S."/>
            <person name="Mercati F."/>
            <person name="Riccardi P."/>
            <person name="McKain M.R."/>
            <person name="Kakrana A."/>
            <person name="Tang H."/>
            <person name="Ray J."/>
            <person name="Groenendijk J."/>
            <person name="Arikit S."/>
            <person name="Mathioni S.M."/>
            <person name="Nakano M."/>
            <person name="Shan H."/>
            <person name="Telgmann-Rauber A."/>
            <person name="Kanno A."/>
            <person name="Yue Z."/>
            <person name="Chen H."/>
            <person name="Li W."/>
            <person name="Chen Y."/>
            <person name="Xu X."/>
            <person name="Zhang Y."/>
            <person name="Luo S."/>
            <person name="Chen H."/>
            <person name="Gao J."/>
            <person name="Mao Z."/>
            <person name="Pires J.C."/>
            <person name="Luo M."/>
            <person name="Kudrna D."/>
            <person name="Wing R.A."/>
            <person name="Meyers B.C."/>
            <person name="Yi K."/>
            <person name="Kong H."/>
            <person name="Lavrijsen P."/>
            <person name="Sunseri F."/>
            <person name="Falavigna A."/>
            <person name="Ye Y."/>
            <person name="Leebens-Mack J.H."/>
            <person name="Chen G."/>
        </authorList>
    </citation>
    <scope>NUCLEOTIDE SEQUENCE [LARGE SCALE GENOMIC DNA]</scope>
    <source>
        <strain evidence="5">cv. DH0086</strain>
    </source>
</reference>
<dbReference type="PRINTS" id="PR00800">
    <property type="entry name" value="YHDCRBOXLASE"/>
</dbReference>
<dbReference type="EMBL" id="CM007384">
    <property type="protein sequence ID" value="ONK70860.1"/>
    <property type="molecule type" value="Genomic_DNA"/>
</dbReference>
<accession>A0A5P1F334</accession>
<dbReference type="AlphaFoldDB" id="A0A5P1F334"/>
<dbReference type="Gene3D" id="1.20.1340.10">
    <property type="entry name" value="dopa decarboxylase, N-terminal domain"/>
    <property type="match status" value="1"/>
</dbReference>
<sequence length="123" mass="14234">MVKIYHFKMEESLKPMDAEKLRENAHKMVDFIADYYKSLESYPVLSQVKPGYLRELLPHSALYRPESLQDVLDDIRQKIMAGITHWQSPNYFAYYPSKAPTVAQLDSLAKCSVLHLTLWVSVG</sequence>
<dbReference type="Gramene" id="ONK70860">
    <property type="protein sequence ID" value="ONK70860"/>
    <property type="gene ID" value="A4U43_C04F2270"/>
</dbReference>
<dbReference type="Proteomes" id="UP000243459">
    <property type="component" value="Chromosome 4"/>
</dbReference>
<dbReference type="InterPro" id="IPR015424">
    <property type="entry name" value="PyrdxlP-dep_Trfase"/>
</dbReference>
<dbReference type="OMA" id="WEDIMAD"/>
<keyword evidence="2" id="KW-0456">Lyase</keyword>
<keyword evidence="3" id="KW-0663">Pyridoxal phosphate</keyword>
<dbReference type="InterPro" id="IPR002129">
    <property type="entry name" value="PyrdxlP-dep_de-COase"/>
</dbReference>
<name>A0A5P1F334_ASPOF</name>
<keyword evidence="5" id="KW-1185">Reference proteome</keyword>
<dbReference type="GO" id="GO:0005737">
    <property type="term" value="C:cytoplasm"/>
    <property type="evidence" value="ECO:0007669"/>
    <property type="project" value="TreeGrafter"/>
</dbReference>
<evidence type="ECO:0000256" key="3">
    <source>
        <dbReference type="ARBA" id="ARBA00022898"/>
    </source>
</evidence>
<proteinExistence type="predicted"/>
<comment type="cofactor">
    <cofactor evidence="1">
        <name>pyridoxal 5'-phosphate</name>
        <dbReference type="ChEBI" id="CHEBI:597326"/>
    </cofactor>
</comment>
<dbReference type="Pfam" id="PF00282">
    <property type="entry name" value="Pyridoxal_deC"/>
    <property type="match status" value="1"/>
</dbReference>
<gene>
    <name evidence="4" type="ORF">A4U43_C04F2270</name>
</gene>
<evidence type="ECO:0000313" key="4">
    <source>
        <dbReference type="EMBL" id="ONK70860.1"/>
    </source>
</evidence>
<dbReference type="FunFam" id="1.20.1340.10:FF:000001">
    <property type="entry name" value="Histidine decarboxylase"/>
    <property type="match status" value="1"/>
</dbReference>
<evidence type="ECO:0000313" key="5">
    <source>
        <dbReference type="Proteomes" id="UP000243459"/>
    </source>
</evidence>
<evidence type="ECO:0000256" key="2">
    <source>
        <dbReference type="ARBA" id="ARBA00022793"/>
    </source>
</evidence>
<dbReference type="GO" id="GO:0019752">
    <property type="term" value="P:carboxylic acid metabolic process"/>
    <property type="evidence" value="ECO:0007669"/>
    <property type="project" value="InterPro"/>
</dbReference>
<dbReference type="PANTHER" id="PTHR11999:SF70">
    <property type="entry name" value="MIP05841P"/>
    <property type="match status" value="1"/>
</dbReference>
<dbReference type="PANTHER" id="PTHR11999">
    <property type="entry name" value="GROUP II PYRIDOXAL-5-PHOSPHATE DECARBOXYLASE"/>
    <property type="match status" value="1"/>
</dbReference>